<feature type="compositionally biased region" description="Low complexity" evidence="4">
    <location>
        <begin position="33"/>
        <end position="43"/>
    </location>
</feature>
<keyword evidence="2" id="KW-0496">Mitochondrion</keyword>
<evidence type="ECO:0008006" key="7">
    <source>
        <dbReference type="Google" id="ProtNLM"/>
    </source>
</evidence>
<evidence type="ECO:0000256" key="3">
    <source>
        <dbReference type="ARBA" id="ARBA00043970"/>
    </source>
</evidence>
<dbReference type="OrthoDB" id="2116030at2759"/>
<comment type="similarity">
    <text evidence="3">Belongs to the alpha-ketoglutarate dehydrogenase component 4 family.</text>
</comment>
<protein>
    <recommendedName>
        <fullName evidence="7">Ribosomal protein S36, mitochondrial</fullName>
    </recommendedName>
</protein>
<dbReference type="GO" id="GO:0004591">
    <property type="term" value="F:oxoglutarate dehydrogenase (succinyl-transferring) activity"/>
    <property type="evidence" value="ECO:0007669"/>
    <property type="project" value="TreeGrafter"/>
</dbReference>
<keyword evidence="6" id="KW-1185">Reference proteome</keyword>
<dbReference type="GO" id="GO:0005739">
    <property type="term" value="C:mitochondrion"/>
    <property type="evidence" value="ECO:0007669"/>
    <property type="project" value="UniProtKB-SubCell"/>
</dbReference>
<gene>
    <name evidence="5" type="ORF">EV356DRAFT_500726</name>
</gene>
<dbReference type="Proteomes" id="UP000800092">
    <property type="component" value="Unassembled WGS sequence"/>
</dbReference>
<evidence type="ECO:0000313" key="6">
    <source>
        <dbReference type="Proteomes" id="UP000800092"/>
    </source>
</evidence>
<sequence>MQATRRLLQHRQPMIKFLGKRTPPANVDHSPHAHPASPTHSLPDSFATYRQKAQQHGPLTQSTNFHSGAIGGHSGHSLGSIRPGKGEVFDRSDLPARFRRTPWTQAEIEAIESGGASMFA</sequence>
<dbReference type="PANTHER" id="PTHR31601:SF2">
    <property type="entry name" value="ALPHA-KETOGLUTARATE DEHYDROGENASE COMPONENT 4"/>
    <property type="match status" value="1"/>
</dbReference>
<dbReference type="Pfam" id="PF10937">
    <property type="entry name" value="Kgd4-YMR31"/>
    <property type="match status" value="1"/>
</dbReference>
<dbReference type="EMBL" id="ML991793">
    <property type="protein sequence ID" value="KAF2235136.1"/>
    <property type="molecule type" value="Genomic_DNA"/>
</dbReference>
<evidence type="ECO:0000256" key="4">
    <source>
        <dbReference type="SAM" id="MobiDB-lite"/>
    </source>
</evidence>
<feature type="region of interest" description="Disordered" evidence="4">
    <location>
        <begin position="20"/>
        <end position="93"/>
    </location>
</feature>
<feature type="compositionally biased region" description="Polar residues" evidence="4">
    <location>
        <begin position="51"/>
        <end position="65"/>
    </location>
</feature>
<dbReference type="InterPro" id="IPR020373">
    <property type="entry name" value="Kgd4/YMR-31"/>
</dbReference>
<evidence type="ECO:0000256" key="1">
    <source>
        <dbReference type="ARBA" id="ARBA00004173"/>
    </source>
</evidence>
<evidence type="ECO:0000256" key="2">
    <source>
        <dbReference type="ARBA" id="ARBA00023128"/>
    </source>
</evidence>
<evidence type="ECO:0000313" key="5">
    <source>
        <dbReference type="EMBL" id="KAF2235136.1"/>
    </source>
</evidence>
<dbReference type="AlphaFoldDB" id="A0A6A6HAG9"/>
<feature type="compositionally biased region" description="Basic and acidic residues" evidence="4">
    <location>
        <begin position="84"/>
        <end position="93"/>
    </location>
</feature>
<accession>A0A6A6HAG9</accession>
<comment type="subcellular location">
    <subcellularLocation>
        <location evidence="1">Mitochondrion</location>
    </subcellularLocation>
</comment>
<dbReference type="PANTHER" id="PTHR31601">
    <property type="entry name" value="28S RIBOSOMAL PROTEIN S36, MITOCHONDRIAL"/>
    <property type="match status" value="1"/>
</dbReference>
<name>A0A6A6HAG9_VIRVR</name>
<dbReference type="GO" id="GO:0006103">
    <property type="term" value="P:2-oxoglutarate metabolic process"/>
    <property type="evidence" value="ECO:0007669"/>
    <property type="project" value="InterPro"/>
</dbReference>
<reference evidence="5" key="1">
    <citation type="journal article" date="2020" name="Stud. Mycol.">
        <title>101 Dothideomycetes genomes: a test case for predicting lifestyles and emergence of pathogens.</title>
        <authorList>
            <person name="Haridas S."/>
            <person name="Albert R."/>
            <person name="Binder M."/>
            <person name="Bloem J."/>
            <person name="Labutti K."/>
            <person name="Salamov A."/>
            <person name="Andreopoulos B."/>
            <person name="Baker S."/>
            <person name="Barry K."/>
            <person name="Bills G."/>
            <person name="Bluhm B."/>
            <person name="Cannon C."/>
            <person name="Castanera R."/>
            <person name="Culley D."/>
            <person name="Daum C."/>
            <person name="Ezra D."/>
            <person name="Gonzalez J."/>
            <person name="Henrissat B."/>
            <person name="Kuo A."/>
            <person name="Liang C."/>
            <person name="Lipzen A."/>
            <person name="Lutzoni F."/>
            <person name="Magnuson J."/>
            <person name="Mondo S."/>
            <person name="Nolan M."/>
            <person name="Ohm R."/>
            <person name="Pangilinan J."/>
            <person name="Park H.-J."/>
            <person name="Ramirez L."/>
            <person name="Alfaro M."/>
            <person name="Sun H."/>
            <person name="Tritt A."/>
            <person name="Yoshinaga Y."/>
            <person name="Zwiers L.-H."/>
            <person name="Turgeon B."/>
            <person name="Goodwin S."/>
            <person name="Spatafora J."/>
            <person name="Crous P."/>
            <person name="Grigoriev I."/>
        </authorList>
    </citation>
    <scope>NUCLEOTIDE SEQUENCE</scope>
    <source>
        <strain evidence="5">Tuck. ex Michener</strain>
    </source>
</reference>
<organism evidence="5 6">
    <name type="scientific">Viridothelium virens</name>
    <name type="common">Speckled blister lichen</name>
    <name type="synonym">Trypethelium virens</name>
    <dbReference type="NCBI Taxonomy" id="1048519"/>
    <lineage>
        <taxon>Eukaryota</taxon>
        <taxon>Fungi</taxon>
        <taxon>Dikarya</taxon>
        <taxon>Ascomycota</taxon>
        <taxon>Pezizomycotina</taxon>
        <taxon>Dothideomycetes</taxon>
        <taxon>Dothideomycetes incertae sedis</taxon>
        <taxon>Trypetheliales</taxon>
        <taxon>Trypetheliaceae</taxon>
        <taxon>Viridothelium</taxon>
    </lineage>
</organism>
<proteinExistence type="inferred from homology"/>